<reference evidence="3 4" key="1">
    <citation type="submission" date="2018-06" db="EMBL/GenBank/DDBJ databases">
        <title>Genomic Encyclopedia of Type Strains, Phase IV (KMG-IV): sequencing the most valuable type-strain genomes for metagenomic binning, comparative biology and taxonomic classification.</title>
        <authorList>
            <person name="Goeker M."/>
        </authorList>
    </citation>
    <scope>NUCLEOTIDE SEQUENCE [LARGE SCALE GENOMIC DNA]</scope>
    <source>
        <strain evidence="3 4">DSM 18048</strain>
    </source>
</reference>
<dbReference type="GO" id="GO:0016810">
    <property type="term" value="F:hydrolase activity, acting on carbon-nitrogen (but not peptide) bonds"/>
    <property type="evidence" value="ECO:0007669"/>
    <property type="project" value="InterPro"/>
</dbReference>
<dbReference type="PROSITE" id="PS51677">
    <property type="entry name" value="NODB"/>
    <property type="match status" value="1"/>
</dbReference>
<dbReference type="AlphaFoldDB" id="A0A318SHQ1"/>
<keyword evidence="1" id="KW-0812">Transmembrane</keyword>
<name>A0A318SHQ1_9DEIO</name>
<dbReference type="PANTHER" id="PTHR10587">
    <property type="entry name" value="GLYCOSYL TRANSFERASE-RELATED"/>
    <property type="match status" value="1"/>
</dbReference>
<feature type="domain" description="NodB homology" evidence="2">
    <location>
        <begin position="48"/>
        <end position="229"/>
    </location>
</feature>
<evidence type="ECO:0000259" key="2">
    <source>
        <dbReference type="PROSITE" id="PS51677"/>
    </source>
</evidence>
<keyword evidence="4" id="KW-1185">Reference proteome</keyword>
<feature type="transmembrane region" description="Helical" evidence="1">
    <location>
        <begin position="15"/>
        <end position="32"/>
    </location>
</feature>
<gene>
    <name evidence="3" type="ORF">DES52_10825</name>
</gene>
<evidence type="ECO:0000313" key="4">
    <source>
        <dbReference type="Proteomes" id="UP000248326"/>
    </source>
</evidence>
<accession>A0A318SHQ1</accession>
<comment type="caution">
    <text evidence="3">The sequence shown here is derived from an EMBL/GenBank/DDBJ whole genome shotgun (WGS) entry which is preliminary data.</text>
</comment>
<evidence type="ECO:0000313" key="3">
    <source>
        <dbReference type="EMBL" id="PYE53496.1"/>
    </source>
</evidence>
<dbReference type="InterPro" id="IPR011330">
    <property type="entry name" value="Glyco_hydro/deAcase_b/a-brl"/>
</dbReference>
<protein>
    <submittedName>
        <fullName evidence="3">Peptidoglycan/xylan/chitin deacetylase (PgdA/CDA1 family)</fullName>
    </submittedName>
</protein>
<evidence type="ECO:0000256" key="1">
    <source>
        <dbReference type="SAM" id="Phobius"/>
    </source>
</evidence>
<keyword evidence="1" id="KW-0472">Membrane</keyword>
<keyword evidence="1" id="KW-1133">Transmembrane helix</keyword>
<dbReference type="Proteomes" id="UP000248326">
    <property type="component" value="Unassembled WGS sequence"/>
</dbReference>
<dbReference type="InterPro" id="IPR050248">
    <property type="entry name" value="Polysacc_deacetylase_ArnD"/>
</dbReference>
<dbReference type="SUPFAM" id="SSF88713">
    <property type="entry name" value="Glycoside hydrolase/deacetylase"/>
    <property type="match status" value="1"/>
</dbReference>
<dbReference type="Gene3D" id="3.20.20.370">
    <property type="entry name" value="Glycoside hydrolase/deacetylase"/>
    <property type="match status" value="1"/>
</dbReference>
<dbReference type="Pfam" id="PF01522">
    <property type="entry name" value="Polysacc_deac_1"/>
    <property type="match status" value="1"/>
</dbReference>
<dbReference type="CDD" id="cd10959">
    <property type="entry name" value="CE4_NodB_like_3"/>
    <property type="match status" value="1"/>
</dbReference>
<dbReference type="PANTHER" id="PTHR10587:SF137">
    <property type="entry name" value="4-DEOXY-4-FORMAMIDO-L-ARABINOSE-PHOSPHOUNDECAPRENOL DEFORMYLASE ARND-RELATED"/>
    <property type="match status" value="1"/>
</dbReference>
<sequence>MKRLSAWLKWRPDDGVAAVSLASYFLLPYLLVQVGNVGLLRRGRDTATSVALTFDDGPDPASTPFVLDALKKAGVKATFFVVAERMERFPDLARRLVEEGHEVGLHCYTHRHAWLRSPWDFVYDLWRACATFEQVLGFSPALFRPPHGAYTLVAVLALRLEGLRGVHWTVMGNDWVESMTPERIVRRILAHLEPGGTMVLHDAGPGANHCVLALPLLLDALREAGLCPGPVGDLPNVRPERLGDLRPRLARLLRVVTR</sequence>
<dbReference type="RefSeq" id="WP_170131012.1">
    <property type="nucleotide sequence ID" value="NZ_QJSX01000008.1"/>
</dbReference>
<organism evidence="3 4">
    <name type="scientific">Deinococcus yavapaiensis KR-236</name>
    <dbReference type="NCBI Taxonomy" id="694435"/>
    <lineage>
        <taxon>Bacteria</taxon>
        <taxon>Thermotogati</taxon>
        <taxon>Deinococcota</taxon>
        <taxon>Deinococci</taxon>
        <taxon>Deinococcales</taxon>
        <taxon>Deinococcaceae</taxon>
        <taxon>Deinococcus</taxon>
    </lineage>
</organism>
<proteinExistence type="predicted"/>
<dbReference type="EMBL" id="QJSX01000008">
    <property type="protein sequence ID" value="PYE53496.1"/>
    <property type="molecule type" value="Genomic_DNA"/>
</dbReference>
<dbReference type="GO" id="GO:0005975">
    <property type="term" value="P:carbohydrate metabolic process"/>
    <property type="evidence" value="ECO:0007669"/>
    <property type="project" value="InterPro"/>
</dbReference>
<dbReference type="InterPro" id="IPR002509">
    <property type="entry name" value="NODB_dom"/>
</dbReference>